<dbReference type="InterPro" id="IPR036291">
    <property type="entry name" value="NAD(P)-bd_dom_sf"/>
</dbReference>
<organism evidence="1">
    <name type="scientific">Rhizobium meliloti</name>
    <name type="common">Ensifer meliloti</name>
    <name type="synonym">Sinorhizobium meliloti</name>
    <dbReference type="NCBI Taxonomy" id="382"/>
    <lineage>
        <taxon>Bacteria</taxon>
        <taxon>Pseudomonadati</taxon>
        <taxon>Pseudomonadota</taxon>
        <taxon>Alphaproteobacteria</taxon>
        <taxon>Hyphomicrobiales</taxon>
        <taxon>Rhizobiaceae</taxon>
        <taxon>Sinorhizobium/Ensifer group</taxon>
        <taxon>Sinorhizobium</taxon>
    </lineage>
</organism>
<dbReference type="RefSeq" id="WP_153317869.1">
    <property type="nucleotide sequence ID" value="NZ_WISP01000022.1"/>
</dbReference>
<dbReference type="Gene3D" id="3.40.50.720">
    <property type="entry name" value="NAD(P)-binding Rossmann-like Domain"/>
    <property type="match status" value="1"/>
</dbReference>
<protein>
    <submittedName>
        <fullName evidence="1">Uncharacterized protein</fullName>
    </submittedName>
</protein>
<accession>A0A6A7ZLC8</accession>
<dbReference type="AlphaFoldDB" id="A0A6A7ZLC8"/>
<comment type="caution">
    <text evidence="1">The sequence shown here is derived from an EMBL/GenBank/DDBJ whole genome shotgun (WGS) entry which is preliminary data.</text>
</comment>
<sequence>MHNIATSGRTGVVGFLVGNGAVGVGCLDFLNLGAPGSYTVFNVCARDNEKNKKIVADIAPRMKFPLKAVEDHSALRTSGFLITAASGDVPVVATADVPDDCHILSQGRNDLPPDLIKKRIEDPKCLIVGDNFKAMEERDVDPLAKYHSAKGEKLAEVAKKNPNKYLE</sequence>
<name>A0A6A7ZLC8_RHIML</name>
<reference evidence="1" key="1">
    <citation type="journal article" date="2013" name="Genome Biol.">
        <title>Comparative genomics of the core and accessory genomes of 48 Sinorhizobium strains comprising five genospecies.</title>
        <authorList>
            <person name="Sugawara M."/>
            <person name="Epstein B."/>
            <person name="Badgley B.D."/>
            <person name="Unno T."/>
            <person name="Xu L."/>
            <person name="Reese J."/>
            <person name="Gyaneshwar P."/>
            <person name="Denny R."/>
            <person name="Mudge J."/>
            <person name="Bharti A.K."/>
            <person name="Farmer A.D."/>
            <person name="May G.D."/>
            <person name="Woodward J.E."/>
            <person name="Medigue C."/>
            <person name="Vallenet D."/>
            <person name="Lajus A."/>
            <person name="Rouy Z."/>
            <person name="Martinez-Vaz B."/>
            <person name="Tiffin P."/>
            <person name="Young N.D."/>
            <person name="Sadowsky M.J."/>
        </authorList>
    </citation>
    <scope>NUCLEOTIDE SEQUENCE</scope>
    <source>
        <strain evidence="1">M30</strain>
    </source>
</reference>
<evidence type="ECO:0000313" key="1">
    <source>
        <dbReference type="EMBL" id="MQW02667.1"/>
    </source>
</evidence>
<gene>
    <name evidence="1" type="ORF">GHK45_02070</name>
</gene>
<dbReference type="SUPFAM" id="SSF51735">
    <property type="entry name" value="NAD(P)-binding Rossmann-fold domains"/>
    <property type="match status" value="1"/>
</dbReference>
<dbReference type="EMBL" id="WISP01000022">
    <property type="protein sequence ID" value="MQW02667.1"/>
    <property type="molecule type" value="Genomic_DNA"/>
</dbReference>
<proteinExistence type="predicted"/>